<accession>A0A3G3IFP5</accession>
<name>A0A3G3IFP5_9ARCH</name>
<dbReference type="PANTHER" id="PTHR47561:SF1">
    <property type="entry name" value="POLYSACCHARIDE DEACETYLASE FAMILY PROTEIN (AFU_ORTHOLOGUE AFUA_6G05030)"/>
    <property type="match status" value="1"/>
</dbReference>
<organism evidence="2 3">
    <name type="scientific">Methanomethylophilus alvi</name>
    <dbReference type="NCBI Taxonomy" id="1291540"/>
    <lineage>
        <taxon>Archaea</taxon>
        <taxon>Methanobacteriati</taxon>
        <taxon>Thermoplasmatota</taxon>
        <taxon>Thermoplasmata</taxon>
        <taxon>Methanomassiliicoccales</taxon>
        <taxon>Methanomethylophilaceae</taxon>
        <taxon>Methanomethylophilus</taxon>
    </lineage>
</organism>
<reference evidence="2 3" key="1">
    <citation type="submission" date="2016-10" db="EMBL/GenBank/DDBJ databases">
        <title>Complete genome of the TMA-utilizing, human hosted archaeon Methanomethylophilus alvus Gen. nov, sp. nov., strain Mx-05, derived from a pure culture.</title>
        <authorList>
            <person name="Brugere J.-F."/>
            <person name="Ben Hania W."/>
            <person name="Chaudhary P.P."/>
            <person name="Gaci N."/>
            <person name="Borrel G."/>
            <person name="Cao Van Tuat L."/>
            <person name="Fardeau M.-L."/>
            <person name="Harris H.M.B."/>
            <person name="O'Toole P.W."/>
            <person name="Ollivier B."/>
        </authorList>
    </citation>
    <scope>NUCLEOTIDE SEQUENCE [LARGE SCALE GENOMIC DNA]</scope>
    <source>
        <strain evidence="2 3">Mx-05</strain>
    </source>
</reference>
<evidence type="ECO:0000313" key="2">
    <source>
        <dbReference type="EMBL" id="AYQ54384.1"/>
    </source>
</evidence>
<dbReference type="EMBL" id="CP017686">
    <property type="protein sequence ID" value="AYQ54384.1"/>
    <property type="molecule type" value="Genomic_DNA"/>
</dbReference>
<evidence type="ECO:0000313" key="3">
    <source>
        <dbReference type="Proteomes" id="UP000273278"/>
    </source>
</evidence>
<dbReference type="GO" id="GO:0005975">
    <property type="term" value="P:carbohydrate metabolic process"/>
    <property type="evidence" value="ECO:0007669"/>
    <property type="project" value="InterPro"/>
</dbReference>
<evidence type="ECO:0000259" key="1">
    <source>
        <dbReference type="Pfam" id="PF01522"/>
    </source>
</evidence>
<dbReference type="InterPro" id="IPR011330">
    <property type="entry name" value="Glyco_hydro/deAcase_b/a-brl"/>
</dbReference>
<dbReference type="AlphaFoldDB" id="A0A3G3IFP5"/>
<dbReference type="GO" id="GO:0016810">
    <property type="term" value="F:hydrolase activity, acting on carbon-nitrogen (but not peptide) bonds"/>
    <property type="evidence" value="ECO:0007669"/>
    <property type="project" value="InterPro"/>
</dbReference>
<feature type="domain" description="NodB homology" evidence="1">
    <location>
        <begin position="45"/>
        <end position="139"/>
    </location>
</feature>
<proteinExistence type="predicted"/>
<dbReference type="Proteomes" id="UP000273278">
    <property type="component" value="Chromosome"/>
</dbReference>
<protein>
    <submittedName>
        <fullName evidence="2">Chitin deacetylase</fullName>
    </submittedName>
</protein>
<dbReference type="InterPro" id="IPR002509">
    <property type="entry name" value="NODB_dom"/>
</dbReference>
<gene>
    <name evidence="2" type="ORF">BKD89_00920</name>
</gene>
<dbReference type="Gene3D" id="3.20.20.370">
    <property type="entry name" value="Glycoside hydrolase/deacetylase"/>
    <property type="match status" value="1"/>
</dbReference>
<sequence>MFCFTVDLDRDVNIEVPGQVEAGSLDRGDGTAPRFSSSAKGLALLADMLDDLAIPAAFFCEGRTLEETRDSSGCLAHFEIGVHGYDHESLGHMTRPDAIEAVRHGCQAVRDVTGRNPVAFRAPYMRQPRAVGDFLKEVGCGIHIDSSQYAYGDDCRPSLLPGYVAEIPVTEGTDAEGRRISAYLWPMHEGKRSPQDYIDLASAVPEDGVLVIADHTWHIVESRSGGVFSEDDLRENLEKTEGALRGILEAGNRPATLSEISRLAV</sequence>
<dbReference type="PANTHER" id="PTHR47561">
    <property type="entry name" value="POLYSACCHARIDE DEACETYLASE FAMILY PROTEIN (AFU_ORTHOLOGUE AFUA_6G05030)"/>
    <property type="match status" value="1"/>
</dbReference>
<dbReference type="SUPFAM" id="SSF88713">
    <property type="entry name" value="Glycoside hydrolase/deacetylase"/>
    <property type="match status" value="1"/>
</dbReference>
<dbReference type="Pfam" id="PF01522">
    <property type="entry name" value="Polysacc_deac_1"/>
    <property type="match status" value="1"/>
</dbReference>